<accession>A0A1H8BAI6</accession>
<dbReference type="GO" id="GO:0008168">
    <property type="term" value="F:methyltransferase activity"/>
    <property type="evidence" value="ECO:0007669"/>
    <property type="project" value="UniProtKB-KW"/>
</dbReference>
<keyword evidence="2" id="KW-1185">Reference proteome</keyword>
<protein>
    <submittedName>
        <fullName evidence="1">Methyltransferase small domain-containing protein</fullName>
    </submittedName>
</protein>
<reference evidence="2" key="1">
    <citation type="submission" date="2016-10" db="EMBL/GenBank/DDBJ databases">
        <authorList>
            <person name="Varghese N."/>
        </authorList>
    </citation>
    <scope>NUCLEOTIDE SEQUENCE [LARGE SCALE GENOMIC DNA]</scope>
    <source>
        <strain evidence="2">DSM 45096 / BCRC 16803 / CGMCC 4.1857 / CIP 109030 / JCM 12277 / KCTC 19219 / NBRC 100920 / 33214</strain>
    </source>
</reference>
<evidence type="ECO:0000313" key="2">
    <source>
        <dbReference type="Proteomes" id="UP000183015"/>
    </source>
</evidence>
<dbReference type="OrthoDB" id="270332at2"/>
<dbReference type="Proteomes" id="UP000183015">
    <property type="component" value="Unassembled WGS sequence"/>
</dbReference>
<dbReference type="eggNOG" id="COG0286">
    <property type="taxonomic scope" value="Bacteria"/>
</dbReference>
<dbReference type="AlphaFoldDB" id="A0A1H8BAI6"/>
<dbReference type="PROSITE" id="PS00092">
    <property type="entry name" value="N6_MTASE"/>
    <property type="match status" value="1"/>
</dbReference>
<organism evidence="1 2">
    <name type="scientific">Streptacidiphilus jiangxiensis</name>
    <dbReference type="NCBI Taxonomy" id="235985"/>
    <lineage>
        <taxon>Bacteria</taxon>
        <taxon>Bacillati</taxon>
        <taxon>Actinomycetota</taxon>
        <taxon>Actinomycetes</taxon>
        <taxon>Kitasatosporales</taxon>
        <taxon>Streptomycetaceae</taxon>
        <taxon>Streptacidiphilus</taxon>
    </lineage>
</organism>
<dbReference type="GO" id="GO:0032259">
    <property type="term" value="P:methylation"/>
    <property type="evidence" value="ECO:0007669"/>
    <property type="project" value="UniProtKB-KW"/>
</dbReference>
<dbReference type="CDD" id="cd02440">
    <property type="entry name" value="AdoMet_MTases"/>
    <property type="match status" value="1"/>
</dbReference>
<sequence>MRITPDVRDVLEKATVDGVRLLLPEQLPDLLYQRVNKVLAAAGGRWNRRAQAHVFAADPSAVIAGIVRTGILTTPQDHGYFPTPPPIVDRLLELADLSPGLRVLEPSAGRGAIASALADKGCIVDCVELLPDNAQALAEAGFQRVTTGDFLTVAPRPQYDRVVMNPPFAKDADAAHVIHAFGFLAPAGLLVAVLSNGVTFHRTPAAKAFRALLQSTGGQLHELPANSFQASGTGTGTVIAVLPGTGRTLSAPAPATDAPADSTGDDLPDPQILVKEIILDLQESLLLLEELRDSLAPAAVRTATTD</sequence>
<dbReference type="RefSeq" id="WP_052438802.1">
    <property type="nucleotide sequence ID" value="NZ_BBPN01000016.1"/>
</dbReference>
<name>A0A1H8BAI6_STRJI</name>
<dbReference type="GO" id="GO:0003676">
    <property type="term" value="F:nucleic acid binding"/>
    <property type="evidence" value="ECO:0007669"/>
    <property type="project" value="InterPro"/>
</dbReference>
<keyword evidence="1" id="KW-0808">Transferase</keyword>
<proteinExistence type="predicted"/>
<dbReference type="InterPro" id="IPR029063">
    <property type="entry name" value="SAM-dependent_MTases_sf"/>
</dbReference>
<evidence type="ECO:0000313" key="1">
    <source>
        <dbReference type="EMBL" id="SEM79960.1"/>
    </source>
</evidence>
<gene>
    <name evidence="1" type="ORF">SAMN05414137_16015</name>
</gene>
<dbReference type="SUPFAM" id="SSF53335">
    <property type="entry name" value="S-adenosyl-L-methionine-dependent methyltransferases"/>
    <property type="match status" value="1"/>
</dbReference>
<dbReference type="STRING" id="235985.SAMN05414137_16015"/>
<dbReference type="PRINTS" id="PR00507">
    <property type="entry name" value="N12N6MTFRASE"/>
</dbReference>
<keyword evidence="1" id="KW-0489">Methyltransferase</keyword>
<dbReference type="Gene3D" id="3.40.50.150">
    <property type="entry name" value="Vaccinia Virus protein VP39"/>
    <property type="match status" value="1"/>
</dbReference>
<dbReference type="EMBL" id="FOAZ01000060">
    <property type="protein sequence ID" value="SEM79960.1"/>
    <property type="molecule type" value="Genomic_DNA"/>
</dbReference>
<dbReference type="InterPro" id="IPR002052">
    <property type="entry name" value="DNA_methylase_N6_adenine_CS"/>
</dbReference>